<evidence type="ECO:0000313" key="1">
    <source>
        <dbReference type="EMBL" id="KIP08589.1"/>
    </source>
</evidence>
<reference evidence="1 2" key="1">
    <citation type="journal article" date="2014" name="PLoS Genet.">
        <title>Analysis of the Phlebiopsis gigantea genome, transcriptome and secretome provides insight into its pioneer colonization strategies of wood.</title>
        <authorList>
            <person name="Hori C."/>
            <person name="Ishida T."/>
            <person name="Igarashi K."/>
            <person name="Samejima M."/>
            <person name="Suzuki H."/>
            <person name="Master E."/>
            <person name="Ferreira P."/>
            <person name="Ruiz-Duenas F.J."/>
            <person name="Held B."/>
            <person name="Canessa P."/>
            <person name="Larrondo L.F."/>
            <person name="Schmoll M."/>
            <person name="Druzhinina I.S."/>
            <person name="Kubicek C.P."/>
            <person name="Gaskell J.A."/>
            <person name="Kersten P."/>
            <person name="St John F."/>
            <person name="Glasner J."/>
            <person name="Sabat G."/>
            <person name="Splinter BonDurant S."/>
            <person name="Syed K."/>
            <person name="Yadav J."/>
            <person name="Mgbeahuruike A.C."/>
            <person name="Kovalchuk A."/>
            <person name="Asiegbu F.O."/>
            <person name="Lackner G."/>
            <person name="Hoffmeister D."/>
            <person name="Rencoret J."/>
            <person name="Gutierrez A."/>
            <person name="Sun H."/>
            <person name="Lindquist E."/>
            <person name="Barry K."/>
            <person name="Riley R."/>
            <person name="Grigoriev I.V."/>
            <person name="Henrissat B."/>
            <person name="Kues U."/>
            <person name="Berka R.M."/>
            <person name="Martinez A.T."/>
            <person name="Covert S.F."/>
            <person name="Blanchette R.A."/>
            <person name="Cullen D."/>
        </authorList>
    </citation>
    <scope>NUCLEOTIDE SEQUENCE [LARGE SCALE GENOMIC DNA]</scope>
    <source>
        <strain evidence="1 2">11061_1 CR5-6</strain>
    </source>
</reference>
<dbReference type="OrthoDB" id="2887913at2759"/>
<gene>
    <name evidence="1" type="ORF">PHLGIDRAFT_34888</name>
</gene>
<dbReference type="EMBL" id="KN840477">
    <property type="protein sequence ID" value="KIP08589.1"/>
    <property type="molecule type" value="Genomic_DNA"/>
</dbReference>
<evidence type="ECO:0000313" key="2">
    <source>
        <dbReference type="Proteomes" id="UP000053257"/>
    </source>
</evidence>
<accession>A0A0C3NTK3</accession>
<organism evidence="1 2">
    <name type="scientific">Phlebiopsis gigantea (strain 11061_1 CR5-6)</name>
    <name type="common">White-rot fungus</name>
    <name type="synonym">Peniophora gigantea</name>
    <dbReference type="NCBI Taxonomy" id="745531"/>
    <lineage>
        <taxon>Eukaryota</taxon>
        <taxon>Fungi</taxon>
        <taxon>Dikarya</taxon>
        <taxon>Basidiomycota</taxon>
        <taxon>Agaricomycotina</taxon>
        <taxon>Agaricomycetes</taxon>
        <taxon>Polyporales</taxon>
        <taxon>Phanerochaetaceae</taxon>
        <taxon>Phlebiopsis</taxon>
    </lineage>
</organism>
<dbReference type="Proteomes" id="UP000053257">
    <property type="component" value="Unassembled WGS sequence"/>
</dbReference>
<protein>
    <submittedName>
        <fullName evidence="1">Uncharacterized protein</fullName>
    </submittedName>
</protein>
<dbReference type="AlphaFoldDB" id="A0A0C3NTK3"/>
<name>A0A0C3NTK3_PHLG1</name>
<keyword evidence="2" id="KW-1185">Reference proteome</keyword>
<sequence>MTELWLTYHQSSRAGHAPPTTQLVELDTKKQKLQDLEDVLEHIFQQGFVDPKLRPVSWWEKCDGEKVKNSFCIEELLQQGVGKCEQTAMRLVIADIPPAVWFSYHYVHSPSKTVVTQRIKLDELHPYQSGVRPKLAHVTNYIFEHNYLAAHFRPRVHWQGICGKRLEEHNDLFELLSYGEGVCEDKAMKLIIDDAFHGVPHHQHDHCGCH</sequence>
<proteinExistence type="predicted"/>
<dbReference type="HOGENOM" id="CLU_089679_0_0_1"/>